<dbReference type="Proteomes" id="UP000216840">
    <property type="component" value="Unassembled WGS sequence"/>
</dbReference>
<organism evidence="2 3">
    <name type="scientific">Winogradskyella aurantia</name>
    <dbReference type="NCBI Taxonomy" id="1915063"/>
    <lineage>
        <taxon>Bacteria</taxon>
        <taxon>Pseudomonadati</taxon>
        <taxon>Bacteroidota</taxon>
        <taxon>Flavobacteriia</taxon>
        <taxon>Flavobacteriales</taxon>
        <taxon>Flavobacteriaceae</taxon>
        <taxon>Winogradskyella</taxon>
    </lineage>
</organism>
<reference evidence="2 3" key="1">
    <citation type="submission" date="2017-05" db="EMBL/GenBank/DDBJ databases">
        <title>The draft genome sequence of Idiomarina salinarum WNB302.</title>
        <authorList>
            <person name="Sun Y."/>
            <person name="Chen B."/>
            <person name="Du Z."/>
        </authorList>
    </citation>
    <scope>NUCLEOTIDE SEQUENCE [LARGE SCALE GENOMIC DNA]</scope>
    <source>
        <strain evidence="2 3">WNB302</strain>
    </source>
</reference>
<dbReference type="SUPFAM" id="SSF109854">
    <property type="entry name" value="DinB/YfiT-like putative metalloenzymes"/>
    <property type="match status" value="1"/>
</dbReference>
<feature type="domain" description="DinB-like" evidence="1">
    <location>
        <begin position="18"/>
        <end position="147"/>
    </location>
</feature>
<dbReference type="Gene3D" id="1.20.120.450">
    <property type="entry name" value="dinb family like domain"/>
    <property type="match status" value="1"/>
</dbReference>
<evidence type="ECO:0000313" key="3">
    <source>
        <dbReference type="Proteomes" id="UP000216840"/>
    </source>
</evidence>
<dbReference type="AlphaFoldDB" id="A0A265UWX5"/>
<protein>
    <recommendedName>
        <fullName evidence="1">DinB-like domain-containing protein</fullName>
    </recommendedName>
</protein>
<name>A0A265UWX5_9FLAO</name>
<evidence type="ECO:0000259" key="1">
    <source>
        <dbReference type="Pfam" id="PF12867"/>
    </source>
</evidence>
<evidence type="ECO:0000313" key="2">
    <source>
        <dbReference type="EMBL" id="OZV69810.1"/>
    </source>
</evidence>
<sequence length="158" mass="18435">MHLNKNGGNDLANFSSAIRKTTLKRLEEVPSTFINWRLNNTAMSFAHIVKHLIHVDDLLFNLAASEETLFQWKFGTDDPHHFVTLADYEAMLAQLQVYQQKRHALISNFSPEKMNQEVTDENGNKMTFWWFIMRKVLEHETYHRGQIAAYLKVLKGEA</sequence>
<comment type="caution">
    <text evidence="2">The sequence shown here is derived from an EMBL/GenBank/DDBJ whole genome shotgun (WGS) entry which is preliminary data.</text>
</comment>
<dbReference type="RefSeq" id="WP_094967402.1">
    <property type="nucleotide sequence ID" value="NZ_NGJN01000002.1"/>
</dbReference>
<dbReference type="InterPro" id="IPR024775">
    <property type="entry name" value="DinB-like"/>
</dbReference>
<keyword evidence="3" id="KW-1185">Reference proteome</keyword>
<accession>A0A265UWX5</accession>
<dbReference type="Pfam" id="PF12867">
    <property type="entry name" value="DinB_2"/>
    <property type="match status" value="1"/>
</dbReference>
<dbReference type="EMBL" id="NGJN01000002">
    <property type="protein sequence ID" value="OZV69810.1"/>
    <property type="molecule type" value="Genomic_DNA"/>
</dbReference>
<proteinExistence type="predicted"/>
<dbReference type="OrthoDB" id="9811413at2"/>
<gene>
    <name evidence="2" type="ORF">CA834_04090</name>
</gene>
<dbReference type="InterPro" id="IPR034660">
    <property type="entry name" value="DinB/YfiT-like"/>
</dbReference>